<proteinExistence type="predicted"/>
<evidence type="ECO:0000256" key="2">
    <source>
        <dbReference type="SAM" id="SignalP"/>
    </source>
</evidence>
<feature type="compositionally biased region" description="Polar residues" evidence="1">
    <location>
        <begin position="161"/>
        <end position="175"/>
    </location>
</feature>
<protein>
    <submittedName>
        <fullName evidence="4">Uncharacterized conserved protein, DUF305 family</fullName>
    </submittedName>
</protein>
<organism evidence="4 5">
    <name type="scientific">Microvirga guangxiensis</name>
    <dbReference type="NCBI Taxonomy" id="549386"/>
    <lineage>
        <taxon>Bacteria</taxon>
        <taxon>Pseudomonadati</taxon>
        <taxon>Pseudomonadota</taxon>
        <taxon>Alphaproteobacteria</taxon>
        <taxon>Hyphomicrobiales</taxon>
        <taxon>Methylobacteriaceae</taxon>
        <taxon>Microvirga</taxon>
    </lineage>
</organism>
<dbReference type="RefSeq" id="WP_091138517.1">
    <property type="nucleotide sequence ID" value="NZ_FMVJ01000015.1"/>
</dbReference>
<feature type="domain" description="DUF305" evidence="3">
    <location>
        <begin position="106"/>
        <end position="169"/>
    </location>
</feature>
<dbReference type="Gene3D" id="1.20.1260.10">
    <property type="match status" value="1"/>
</dbReference>
<feature type="chain" id="PRO_5011729238" evidence="2">
    <location>
        <begin position="23"/>
        <end position="175"/>
    </location>
</feature>
<dbReference type="InterPro" id="IPR005183">
    <property type="entry name" value="DUF305_CopM-like"/>
</dbReference>
<dbReference type="PANTHER" id="PTHR36933">
    <property type="entry name" value="SLL0788 PROTEIN"/>
    <property type="match status" value="1"/>
</dbReference>
<sequence>MNTRILLVLGTAASLAASGAIAQQAQMQHPSGGPMAMSTEGLPEECRTAAQAGGQHQMMQGMDMQGMNQNMQGMMANMNEAQKGYMEAMTKMHGPMMTGMMIKDSDVAFICGMIPHHQSAVDMARVVLKTGDNAEAKRMAEKVIKEQEREIAEMKDWLKKNAQSETRNEATGSTK</sequence>
<evidence type="ECO:0000259" key="3">
    <source>
        <dbReference type="Pfam" id="PF03713"/>
    </source>
</evidence>
<feature type="signal peptide" evidence="2">
    <location>
        <begin position="1"/>
        <end position="22"/>
    </location>
</feature>
<dbReference type="InterPro" id="IPR012347">
    <property type="entry name" value="Ferritin-like"/>
</dbReference>
<dbReference type="Proteomes" id="UP000199569">
    <property type="component" value="Unassembled WGS sequence"/>
</dbReference>
<reference evidence="4 5" key="1">
    <citation type="submission" date="2016-10" db="EMBL/GenBank/DDBJ databases">
        <authorList>
            <person name="de Groot N.N."/>
        </authorList>
    </citation>
    <scope>NUCLEOTIDE SEQUENCE [LARGE SCALE GENOMIC DNA]</scope>
    <source>
        <strain evidence="4 5">CGMCC 1.7666</strain>
    </source>
</reference>
<feature type="region of interest" description="Disordered" evidence="1">
    <location>
        <begin position="155"/>
        <end position="175"/>
    </location>
</feature>
<evidence type="ECO:0000313" key="5">
    <source>
        <dbReference type="Proteomes" id="UP000199569"/>
    </source>
</evidence>
<gene>
    <name evidence="4" type="ORF">SAMN02927923_03963</name>
</gene>
<dbReference type="Pfam" id="PF03713">
    <property type="entry name" value="DUF305"/>
    <property type="match status" value="1"/>
</dbReference>
<dbReference type="OrthoDB" id="517560at2"/>
<dbReference type="EMBL" id="FMVJ01000015">
    <property type="protein sequence ID" value="SCZ08535.1"/>
    <property type="molecule type" value="Genomic_DNA"/>
</dbReference>
<evidence type="ECO:0000256" key="1">
    <source>
        <dbReference type="SAM" id="MobiDB-lite"/>
    </source>
</evidence>
<dbReference type="STRING" id="549386.SAMN02927923_03963"/>
<dbReference type="AlphaFoldDB" id="A0A1G5L6P1"/>
<accession>A0A1G5L6P1</accession>
<evidence type="ECO:0000313" key="4">
    <source>
        <dbReference type="EMBL" id="SCZ08535.1"/>
    </source>
</evidence>
<keyword evidence="2" id="KW-0732">Signal</keyword>
<dbReference type="PANTHER" id="PTHR36933:SF1">
    <property type="entry name" value="SLL0788 PROTEIN"/>
    <property type="match status" value="1"/>
</dbReference>
<name>A0A1G5L6P1_9HYPH</name>
<keyword evidence="5" id="KW-1185">Reference proteome</keyword>